<dbReference type="AlphaFoldDB" id="G8R6K1"/>
<sequence>MDNTFDATPLVEKEIIGELKFPQAEVLLDKLAISERTAALHHATSLGNLDHHKVNIYFEDADGVKRVNTTIWAITDKRILLKNGKSIPINRIHGVVII</sequence>
<reference evidence="1 2" key="1">
    <citation type="journal article" date="2012" name="Stand. Genomic Sci.">
        <title>Genome sequence of the orange-pigmented seawater bacterium Owenweeksia hongkongensis type strain (UST20020801(T)).</title>
        <authorList>
            <person name="Riedel T."/>
            <person name="Held B."/>
            <person name="Nolan M."/>
            <person name="Lucas S."/>
            <person name="Lapidus A."/>
            <person name="Tice H."/>
            <person name="Del Rio T.G."/>
            <person name="Cheng J.F."/>
            <person name="Han C."/>
            <person name="Tapia R."/>
            <person name="Goodwin L.A."/>
            <person name="Pitluck S."/>
            <person name="Liolios K."/>
            <person name="Mavromatis K."/>
            <person name="Pagani I."/>
            <person name="Ivanova N."/>
            <person name="Mikhailova N."/>
            <person name="Pati A."/>
            <person name="Chen A."/>
            <person name="Palaniappan K."/>
            <person name="Rohde M."/>
            <person name="Tindall B.J."/>
            <person name="Detter J.C."/>
            <person name="Goker M."/>
            <person name="Woyke T."/>
            <person name="Bristow J."/>
            <person name="Eisen J.A."/>
            <person name="Markowitz V."/>
            <person name="Hugenholtz P."/>
            <person name="Klenk H.P."/>
            <person name="Kyrpides N.C."/>
        </authorList>
    </citation>
    <scope>NUCLEOTIDE SEQUENCE</scope>
    <source>
        <strain evidence="2">DSM 17368 / JCM 12287 / NRRL B-23963</strain>
    </source>
</reference>
<dbReference type="KEGG" id="oho:Oweho_3516"/>
<organism evidence="1 2">
    <name type="scientific">Owenweeksia hongkongensis (strain DSM 17368 / CIP 108786 / JCM 12287 / NRRL B-23963 / UST20020801)</name>
    <dbReference type="NCBI Taxonomy" id="926562"/>
    <lineage>
        <taxon>Bacteria</taxon>
        <taxon>Pseudomonadati</taxon>
        <taxon>Bacteroidota</taxon>
        <taxon>Flavobacteriia</taxon>
        <taxon>Flavobacteriales</taxon>
        <taxon>Owenweeksiaceae</taxon>
        <taxon>Owenweeksia</taxon>
    </lineage>
</organism>
<proteinExistence type="predicted"/>
<name>G8R6K1_OWEHD</name>
<dbReference type="RefSeq" id="WP_014203811.1">
    <property type="nucleotide sequence ID" value="NC_016599.1"/>
</dbReference>
<dbReference type="HOGENOM" id="CLU_181440_0_0_10"/>
<protein>
    <submittedName>
        <fullName evidence="1">Uncharacterized protein</fullName>
    </submittedName>
</protein>
<dbReference type="OrthoDB" id="982075at2"/>
<dbReference type="eggNOG" id="ENOG5032Z2A">
    <property type="taxonomic scope" value="Bacteria"/>
</dbReference>
<accession>G8R6K1</accession>
<dbReference type="Proteomes" id="UP000005631">
    <property type="component" value="Chromosome"/>
</dbReference>
<gene>
    <name evidence="1" type="ordered locus">Oweho_3516</name>
</gene>
<evidence type="ECO:0000313" key="1">
    <source>
        <dbReference type="EMBL" id="AEV34464.1"/>
    </source>
</evidence>
<keyword evidence="2" id="KW-1185">Reference proteome</keyword>
<dbReference type="EMBL" id="CP003156">
    <property type="protein sequence ID" value="AEV34464.1"/>
    <property type="molecule type" value="Genomic_DNA"/>
</dbReference>
<evidence type="ECO:0000313" key="2">
    <source>
        <dbReference type="Proteomes" id="UP000005631"/>
    </source>
</evidence>
<dbReference type="STRING" id="926562.Oweho_3516"/>